<keyword evidence="2" id="KW-1185">Reference proteome</keyword>
<name>A0AAP0K1X6_9MAGN</name>
<sequence>MLRCLGVAKQCCAIYDGFQVFMGHVIHGREEFWEEVGAVYGLRRPKWCLVGDFNVTRSISEKMGSRRITTSTRQFDRLIRESGVGASGSELVKREIYMVESKSGTNRWSTLFTREWGDHFQFGGQYLGKKFLL</sequence>
<organism evidence="1 2">
    <name type="scientific">Stephania yunnanensis</name>
    <dbReference type="NCBI Taxonomy" id="152371"/>
    <lineage>
        <taxon>Eukaryota</taxon>
        <taxon>Viridiplantae</taxon>
        <taxon>Streptophyta</taxon>
        <taxon>Embryophyta</taxon>
        <taxon>Tracheophyta</taxon>
        <taxon>Spermatophyta</taxon>
        <taxon>Magnoliopsida</taxon>
        <taxon>Ranunculales</taxon>
        <taxon>Menispermaceae</taxon>
        <taxon>Menispermoideae</taxon>
        <taxon>Cissampelideae</taxon>
        <taxon>Stephania</taxon>
    </lineage>
</organism>
<gene>
    <name evidence="1" type="ORF">Syun_012502</name>
</gene>
<dbReference type="Proteomes" id="UP001420932">
    <property type="component" value="Unassembled WGS sequence"/>
</dbReference>
<comment type="caution">
    <text evidence="1">The sequence shown here is derived from an EMBL/GenBank/DDBJ whole genome shotgun (WGS) entry which is preliminary data.</text>
</comment>
<proteinExistence type="predicted"/>
<dbReference type="AlphaFoldDB" id="A0AAP0K1X6"/>
<accession>A0AAP0K1X6</accession>
<protein>
    <recommendedName>
        <fullName evidence="3">Endonuclease/exonuclease/phosphatase domain-containing protein</fullName>
    </recommendedName>
</protein>
<evidence type="ECO:0008006" key="3">
    <source>
        <dbReference type="Google" id="ProtNLM"/>
    </source>
</evidence>
<evidence type="ECO:0000313" key="2">
    <source>
        <dbReference type="Proteomes" id="UP001420932"/>
    </source>
</evidence>
<evidence type="ECO:0000313" key="1">
    <source>
        <dbReference type="EMBL" id="KAK9143102.1"/>
    </source>
</evidence>
<reference evidence="1 2" key="1">
    <citation type="submission" date="2024-01" db="EMBL/GenBank/DDBJ databases">
        <title>Genome assemblies of Stephania.</title>
        <authorList>
            <person name="Yang L."/>
        </authorList>
    </citation>
    <scope>NUCLEOTIDE SEQUENCE [LARGE SCALE GENOMIC DNA]</scope>
    <source>
        <strain evidence="1">YNDBR</strain>
        <tissue evidence="1">Leaf</tissue>
    </source>
</reference>
<dbReference type="EMBL" id="JBBNAF010000005">
    <property type="protein sequence ID" value="KAK9143102.1"/>
    <property type="molecule type" value="Genomic_DNA"/>
</dbReference>